<comment type="caution">
    <text evidence="3">The sequence shown here is derived from an EMBL/GenBank/DDBJ whole genome shotgun (WGS) entry which is preliminary data.</text>
</comment>
<evidence type="ECO:0000259" key="1">
    <source>
        <dbReference type="Pfam" id="PF00391"/>
    </source>
</evidence>
<keyword evidence="4" id="KW-1185">Reference proteome</keyword>
<dbReference type="Pfam" id="PF00391">
    <property type="entry name" value="PEP-utilizers"/>
    <property type="match status" value="1"/>
</dbReference>
<dbReference type="PANTHER" id="PTHR43615:SF1">
    <property type="entry name" value="PPDK_N DOMAIN-CONTAINING PROTEIN"/>
    <property type="match status" value="1"/>
</dbReference>
<feature type="domain" description="PEP-utilising enzyme mobile" evidence="1">
    <location>
        <begin position="760"/>
        <end position="830"/>
    </location>
</feature>
<name>A0ABU4UDD4_9GAMM</name>
<accession>A0ABU4UDD4</accession>
<dbReference type="SUPFAM" id="SSF52009">
    <property type="entry name" value="Phosphohistidine domain"/>
    <property type="match status" value="1"/>
</dbReference>
<reference evidence="3 4" key="1">
    <citation type="submission" date="2023-11" db="EMBL/GenBank/DDBJ databases">
        <authorList>
            <person name="Ouyang M.-Y."/>
        </authorList>
    </citation>
    <scope>NUCLEOTIDE SEQUENCE [LARGE SCALE GENOMIC DNA]</scope>
    <source>
        <strain evidence="3 4">OY6</strain>
    </source>
</reference>
<dbReference type="RefSeq" id="WP_319961305.1">
    <property type="nucleotide sequence ID" value="NZ_JAXARY010000007.1"/>
</dbReference>
<gene>
    <name evidence="3" type="ORF">QLH52_09070</name>
</gene>
<dbReference type="InterPro" id="IPR002192">
    <property type="entry name" value="PPDK_AMP/ATP-bd"/>
</dbReference>
<organism evidence="3 4">
    <name type="scientific">Methylomonas defluvii</name>
    <dbReference type="NCBI Taxonomy" id="3045149"/>
    <lineage>
        <taxon>Bacteria</taxon>
        <taxon>Pseudomonadati</taxon>
        <taxon>Pseudomonadota</taxon>
        <taxon>Gammaproteobacteria</taxon>
        <taxon>Methylococcales</taxon>
        <taxon>Methylococcaceae</taxon>
        <taxon>Methylomonas</taxon>
    </lineage>
</organism>
<dbReference type="InterPro" id="IPR008279">
    <property type="entry name" value="PEP-util_enz_mobile_dom"/>
</dbReference>
<evidence type="ECO:0000313" key="4">
    <source>
        <dbReference type="Proteomes" id="UP001284537"/>
    </source>
</evidence>
<dbReference type="Proteomes" id="UP001284537">
    <property type="component" value="Unassembled WGS sequence"/>
</dbReference>
<feature type="domain" description="Pyruvate phosphate dikinase AMP/ATP-binding" evidence="2">
    <location>
        <begin position="18"/>
        <end position="313"/>
    </location>
</feature>
<dbReference type="PANTHER" id="PTHR43615">
    <property type="entry name" value="PHOSPHOENOLPYRUVATE SYNTHASE-RELATED"/>
    <property type="match status" value="1"/>
</dbReference>
<dbReference type="Gene3D" id="3.30.1490.20">
    <property type="entry name" value="ATP-grasp fold, A domain"/>
    <property type="match status" value="1"/>
</dbReference>
<dbReference type="Pfam" id="PF01326">
    <property type="entry name" value="PPDK_N"/>
    <property type="match status" value="1"/>
</dbReference>
<dbReference type="InterPro" id="IPR013815">
    <property type="entry name" value="ATP_grasp_subdomain_1"/>
</dbReference>
<protein>
    <submittedName>
        <fullName evidence="3">PEP/pyruvate-binding domain-containing protein</fullName>
    </submittedName>
</protein>
<evidence type="ECO:0000259" key="2">
    <source>
        <dbReference type="Pfam" id="PF01326"/>
    </source>
</evidence>
<dbReference type="Gene3D" id="3.50.30.10">
    <property type="entry name" value="Phosphohistidine domain"/>
    <property type="match status" value="1"/>
</dbReference>
<sequence length="835" mass="92214">MPTLFDFHHPSALDSAISGGKGANLARLTQAGFAVPPGFVLPPESYYSFIEQYDALPDLLRDLPIDEPLALEQACTSICEQLTQLPVPESLKQAIAAMLAEFPGDTAFSVRSSATAEDLGGAAFAGQHETYLNCIGIDDIVSRIRDCWVSLWSARAIAYRLQAGIGLSNTAMAVVVQKMAFNRVAGVGFCINPVTGDPAQQSVDANYGLGESVVGGEHQVDHWLLEKSSGRVLEAVLAHKSSCIVADRTGTRSENLSDDQANLPCLSEPELAELSDLIRRVEKFYGYPQDIEWGFEGEQLWLLQARPITRIPPRWTRDESAERFPSVITPLAWDLVEEGFHQSLSHSFELMGLPPFHGKWFALFDNYVYGNQNAVEVYAEGTANSLNVRSVAELLSALPTLRKRYAWVQELPMAWSRDLDRYLLGLGELMAEPLTGRSIPELWDFVLRVKQLGAEYFLPNIAISITQRTLYKLVYSIVGAAVGEADAPATFDSLLAYCETKTGFVNKELYRLARRIAECPKLVQALRTQTGQQFLASGGFIQEADIAAAFQRFLQDHGHREVEFDPYHPTWLEAPWLVIENLKMMLDSTLEDPAEKERILKIRMLETERQLIGGLPEDLRFPVQELLRLARVYTALDDIEHYQTTRLTLPFRKGLRALGVALQARGIITEAMDVFFARAEQLSETIRLNDAASWRCLADSIVREKQAYQNHRRHSPEWELGKSQACSAKDGDFVGLPGSPGVASGVVFKVLSQDDFADFPANAVLVARTTNPAWTPLFYKAAAVITESGGPLSHGAVTAREVGLPAVMSVRGVLDALTNGDKVTVDGTAGRVRLD</sequence>
<dbReference type="InterPro" id="IPR036637">
    <property type="entry name" value="Phosphohistidine_dom_sf"/>
</dbReference>
<dbReference type="Gene3D" id="3.30.470.20">
    <property type="entry name" value="ATP-grasp fold, B domain"/>
    <property type="match status" value="1"/>
</dbReference>
<evidence type="ECO:0000313" key="3">
    <source>
        <dbReference type="EMBL" id="MDX8127431.1"/>
    </source>
</evidence>
<proteinExistence type="predicted"/>
<dbReference type="EMBL" id="JAXARY010000007">
    <property type="protein sequence ID" value="MDX8127431.1"/>
    <property type="molecule type" value="Genomic_DNA"/>
</dbReference>
<dbReference type="SUPFAM" id="SSF56059">
    <property type="entry name" value="Glutathione synthetase ATP-binding domain-like"/>
    <property type="match status" value="1"/>
</dbReference>
<dbReference type="InterPro" id="IPR051549">
    <property type="entry name" value="PEP_Utilizing_Enz"/>
</dbReference>